<proteinExistence type="predicted"/>
<sequence>MNSELLSWATMPYPCLKHMFSFLPDEDRVSANLVCQYWHTVMHSPSLWRTRHFRFCGPCCRYKPVQHVTTLNLIVNFGKYLHRLDVDVYPAYTATGAIRLERLCYLSIRGVNLNHPSWTESFSHALVEALTDFLEGSCRLNSFHVTDMNNEMNEGLDILSALAHSKASLACLNTEGYFDHSVAVYINSLLPGVIHNLKALTDLTLDYTCVCDNLLIALSETSLKKLSIRCCSTMLHHQVVCGDSWVILSSKCPDLKVTIVIEQIINTVDLTQILKQEIHLTNLTINNAYSTPDEQTWSAKIILQVLLKTDVVFVLWDSQHLCLDLKNWHEAIDDQLLALIKSQQILEVLSVSAFLNVSTLEKLLQLRMTNNSSLNTIKV</sequence>
<dbReference type="InterPro" id="IPR001810">
    <property type="entry name" value="F-box_dom"/>
</dbReference>
<dbReference type="Gene3D" id="3.80.10.10">
    <property type="entry name" value="Ribonuclease Inhibitor"/>
    <property type="match status" value="1"/>
</dbReference>
<dbReference type="Proteomes" id="UP000694523">
    <property type="component" value="Unplaced"/>
</dbReference>
<evidence type="ECO:0000259" key="1">
    <source>
        <dbReference type="PROSITE" id="PS50181"/>
    </source>
</evidence>
<name>A0A8C6T8D4_9GOBI</name>
<evidence type="ECO:0000313" key="2">
    <source>
        <dbReference type="Ensembl" id="ENSNMLP00000016233.1"/>
    </source>
</evidence>
<accession>A0A8C6T8D4</accession>
<dbReference type="AlphaFoldDB" id="A0A8C6T8D4"/>
<dbReference type="InterPro" id="IPR032675">
    <property type="entry name" value="LRR_dom_sf"/>
</dbReference>
<dbReference type="Pfam" id="PF12937">
    <property type="entry name" value="F-box-like"/>
    <property type="match status" value="1"/>
</dbReference>
<dbReference type="PANTHER" id="PTHR20933:SF4">
    <property type="entry name" value="F-BOX INVOLVED IN POLYQ PATHOGENESIS, ISOFORM A"/>
    <property type="match status" value="1"/>
</dbReference>
<dbReference type="GO" id="GO:0031398">
    <property type="term" value="P:positive regulation of protein ubiquitination"/>
    <property type="evidence" value="ECO:0007669"/>
    <property type="project" value="TreeGrafter"/>
</dbReference>
<dbReference type="InterPro" id="IPR036047">
    <property type="entry name" value="F-box-like_dom_sf"/>
</dbReference>
<dbReference type="SUPFAM" id="SSF81383">
    <property type="entry name" value="F-box domain"/>
    <property type="match status" value="1"/>
</dbReference>
<feature type="domain" description="F-box" evidence="1">
    <location>
        <begin position="5"/>
        <end position="51"/>
    </location>
</feature>
<dbReference type="Gene3D" id="1.20.1280.50">
    <property type="match status" value="1"/>
</dbReference>
<protein>
    <recommendedName>
        <fullName evidence="1">F-box domain-containing protein</fullName>
    </recommendedName>
</protein>
<dbReference type="PANTHER" id="PTHR20933">
    <property type="entry name" value="F-BOX ONLY PROTEIN 33"/>
    <property type="match status" value="1"/>
</dbReference>
<evidence type="ECO:0000313" key="3">
    <source>
        <dbReference type="Proteomes" id="UP000694523"/>
    </source>
</evidence>
<reference evidence="2" key="2">
    <citation type="submission" date="2025-09" db="UniProtKB">
        <authorList>
            <consortium name="Ensembl"/>
        </authorList>
    </citation>
    <scope>IDENTIFICATION</scope>
</reference>
<organism evidence="2 3">
    <name type="scientific">Neogobius melanostomus</name>
    <name type="common">round goby</name>
    <dbReference type="NCBI Taxonomy" id="47308"/>
    <lineage>
        <taxon>Eukaryota</taxon>
        <taxon>Metazoa</taxon>
        <taxon>Chordata</taxon>
        <taxon>Craniata</taxon>
        <taxon>Vertebrata</taxon>
        <taxon>Euteleostomi</taxon>
        <taxon>Actinopterygii</taxon>
        <taxon>Neopterygii</taxon>
        <taxon>Teleostei</taxon>
        <taxon>Neoteleostei</taxon>
        <taxon>Acanthomorphata</taxon>
        <taxon>Gobiaria</taxon>
        <taxon>Gobiiformes</taxon>
        <taxon>Gobioidei</taxon>
        <taxon>Gobiidae</taxon>
        <taxon>Benthophilinae</taxon>
        <taxon>Neogobiini</taxon>
        <taxon>Neogobius</taxon>
    </lineage>
</organism>
<dbReference type="PROSITE" id="PS50181">
    <property type="entry name" value="FBOX"/>
    <property type="match status" value="1"/>
</dbReference>
<keyword evidence="3" id="KW-1185">Reference proteome</keyword>
<reference evidence="2" key="1">
    <citation type="submission" date="2025-08" db="UniProtKB">
        <authorList>
            <consortium name="Ensembl"/>
        </authorList>
    </citation>
    <scope>IDENTIFICATION</scope>
</reference>
<dbReference type="Ensembl" id="ENSNMLT00000018237.1">
    <property type="protein sequence ID" value="ENSNMLP00000016233.1"/>
    <property type="gene ID" value="ENSNMLG00000010749.1"/>
</dbReference>